<organism evidence="1 2">
    <name type="scientific">Fictibacillus marinisediminis</name>
    <dbReference type="NCBI Taxonomy" id="2878389"/>
    <lineage>
        <taxon>Bacteria</taxon>
        <taxon>Bacillati</taxon>
        <taxon>Bacillota</taxon>
        <taxon>Bacilli</taxon>
        <taxon>Bacillales</taxon>
        <taxon>Fictibacillaceae</taxon>
        <taxon>Fictibacillus</taxon>
    </lineage>
</organism>
<reference evidence="1" key="1">
    <citation type="submission" date="2021-09" db="EMBL/GenBank/DDBJ databases">
        <title>Genome analysis of Fictibacillus sp. KIGAM418 isolated from marine sediment.</title>
        <authorList>
            <person name="Seo M.-J."/>
            <person name="Cho E.-S."/>
            <person name="Hwang C.Y."/>
        </authorList>
    </citation>
    <scope>NUCLEOTIDE SEQUENCE</scope>
    <source>
        <strain evidence="1">KIGAM418</strain>
    </source>
</reference>
<dbReference type="EMBL" id="JAIWJX010000004">
    <property type="protein sequence ID" value="MCK6259542.1"/>
    <property type="molecule type" value="Genomic_DNA"/>
</dbReference>
<evidence type="ECO:0000313" key="2">
    <source>
        <dbReference type="Proteomes" id="UP001139011"/>
    </source>
</evidence>
<dbReference type="AlphaFoldDB" id="A0A9X2BHR5"/>
<proteinExistence type="predicted"/>
<gene>
    <name evidence="1" type="ORF">LCY76_23520</name>
</gene>
<comment type="caution">
    <text evidence="1">The sequence shown here is derived from an EMBL/GenBank/DDBJ whole genome shotgun (WGS) entry which is preliminary data.</text>
</comment>
<dbReference type="RefSeq" id="WP_248254906.1">
    <property type="nucleotide sequence ID" value="NZ_JAIWJX010000004.1"/>
</dbReference>
<protein>
    <submittedName>
        <fullName evidence="1">Uncharacterized protein</fullName>
    </submittedName>
</protein>
<evidence type="ECO:0000313" key="1">
    <source>
        <dbReference type="EMBL" id="MCK6259542.1"/>
    </source>
</evidence>
<keyword evidence="2" id="KW-1185">Reference proteome</keyword>
<dbReference type="Proteomes" id="UP001139011">
    <property type="component" value="Unassembled WGS sequence"/>
</dbReference>
<name>A0A9X2BHR5_9BACL</name>
<accession>A0A9X2BHR5</accession>
<sequence>MIIEKKNLNQEEFALYLEVQRELTNIFNEDKEFIKEYNHSYNFYKQKFYKTIKEKPDRDQFSEKFYNYSTDLFFQGFYIAKTALQDPTAIFPDQFFMQTEGILKEQTFSIINGYTSNELLQIVSHGETAEFETWLLVQYSSVEKVLFQTKKDIVTYGAYKFILEERAKRNLKPKADKNKVGIISRTDDCLFLDPDKYISCIAAHDKGEVWEINYWSTYETKRQIGEINVISLSKEEVEISINKLPFYMENENTKVTRGQIILTANLTKEIADHEVRILVENLYNMMKDRHGDKVDIQIKLARIEETLHYQPI</sequence>